<evidence type="ECO:0000256" key="2">
    <source>
        <dbReference type="ARBA" id="ARBA00004726"/>
    </source>
</evidence>
<dbReference type="RefSeq" id="WP_379014929.1">
    <property type="nucleotide sequence ID" value="NZ_JBHSDC010000027.1"/>
</dbReference>
<evidence type="ECO:0000256" key="8">
    <source>
        <dbReference type="ARBA" id="ARBA00022741"/>
    </source>
</evidence>
<dbReference type="Pfam" id="PF01687">
    <property type="entry name" value="Flavokinase"/>
    <property type="match status" value="1"/>
</dbReference>
<dbReference type="CDD" id="cd02064">
    <property type="entry name" value="FAD_synthetase_N"/>
    <property type="match status" value="1"/>
</dbReference>
<accession>A0ABV8Q081</accession>
<keyword evidence="9 15" id="KW-0418">Kinase</keyword>
<dbReference type="GO" id="GO:0008531">
    <property type="term" value="F:riboflavin kinase activity"/>
    <property type="evidence" value="ECO:0007669"/>
    <property type="project" value="UniProtKB-EC"/>
</dbReference>
<comment type="function">
    <text evidence="1">Catalyzes the phosphorylation of riboflavin to FMN followed by the adenylation of FMN to FAD.</text>
</comment>
<evidence type="ECO:0000256" key="3">
    <source>
        <dbReference type="ARBA" id="ARBA00005201"/>
    </source>
</evidence>
<dbReference type="InterPro" id="IPR023465">
    <property type="entry name" value="Riboflavin_kinase_dom_sf"/>
</dbReference>
<dbReference type="EC" id="2.7.1.26" evidence="15"/>
<name>A0ABV8Q081_9BACT</name>
<evidence type="ECO:0000256" key="9">
    <source>
        <dbReference type="ARBA" id="ARBA00022777"/>
    </source>
</evidence>
<dbReference type="NCBIfam" id="NF004162">
    <property type="entry name" value="PRK05627.1-5"/>
    <property type="match status" value="1"/>
</dbReference>
<evidence type="ECO:0000256" key="4">
    <source>
        <dbReference type="ARBA" id="ARBA00022630"/>
    </source>
</evidence>
<dbReference type="InterPro" id="IPR015864">
    <property type="entry name" value="FAD_synthase"/>
</dbReference>
<sequence length="315" mass="34987">MMQVHRDLARLPEFRNAVITIGTFDGVHKGHQQIINQLKATAAAIGGETVIITFHPHPRKIVGNYGGNVALLNTLDEKIMLLNEAGIHHLVVVPFTEVFANQSAEAYCKDFIYQYFKPSKIIIGYDHRFGKNRSGDYHLLEKMSEILGFEVIEINAQILNEITVSSTKVRQALLEHDITTANQLLGYPYFFEGAVVKGNQLGRTIGYPTANIAIATEEKLIPANGVYAVIVSIVNSQQSTANSHKGMMNIGIRPTIDGGARVIEVNIFDFNEDIYDQTIQVHIQAYIRGEVKFNGLDALKNQLKEDAVQAKELLA</sequence>
<evidence type="ECO:0000256" key="13">
    <source>
        <dbReference type="ARBA" id="ARBA00047880"/>
    </source>
</evidence>
<dbReference type="Pfam" id="PF06574">
    <property type="entry name" value="FAD_syn"/>
    <property type="match status" value="1"/>
</dbReference>
<evidence type="ECO:0000256" key="5">
    <source>
        <dbReference type="ARBA" id="ARBA00022643"/>
    </source>
</evidence>
<proteinExistence type="inferred from homology"/>
<feature type="domain" description="Riboflavin kinase" evidence="16">
    <location>
        <begin position="184"/>
        <end position="315"/>
    </location>
</feature>
<evidence type="ECO:0000256" key="6">
    <source>
        <dbReference type="ARBA" id="ARBA00022679"/>
    </source>
</evidence>
<dbReference type="Gene3D" id="2.40.30.30">
    <property type="entry name" value="Riboflavin kinase-like"/>
    <property type="match status" value="1"/>
</dbReference>
<evidence type="ECO:0000256" key="11">
    <source>
        <dbReference type="ARBA" id="ARBA00022840"/>
    </source>
</evidence>
<evidence type="ECO:0000259" key="16">
    <source>
        <dbReference type="SMART" id="SM00904"/>
    </source>
</evidence>
<dbReference type="NCBIfam" id="TIGR00125">
    <property type="entry name" value="cyt_tran_rel"/>
    <property type="match status" value="1"/>
</dbReference>
<comment type="pathway">
    <text evidence="2 15">Cofactor biosynthesis; FAD biosynthesis; FAD from FMN: step 1/1.</text>
</comment>
<dbReference type="PIRSF" id="PIRSF004491">
    <property type="entry name" value="FAD_Synth"/>
    <property type="match status" value="1"/>
</dbReference>
<dbReference type="NCBIfam" id="NF004160">
    <property type="entry name" value="PRK05627.1-3"/>
    <property type="match status" value="1"/>
</dbReference>
<comment type="catalytic activity">
    <reaction evidence="14 15">
        <text>FMN + ATP + H(+) = FAD + diphosphate</text>
        <dbReference type="Rhea" id="RHEA:17237"/>
        <dbReference type="ChEBI" id="CHEBI:15378"/>
        <dbReference type="ChEBI" id="CHEBI:30616"/>
        <dbReference type="ChEBI" id="CHEBI:33019"/>
        <dbReference type="ChEBI" id="CHEBI:57692"/>
        <dbReference type="ChEBI" id="CHEBI:58210"/>
        <dbReference type="EC" id="2.7.7.2"/>
    </reaction>
</comment>
<dbReference type="SMART" id="SM00904">
    <property type="entry name" value="Flavokinase"/>
    <property type="match status" value="1"/>
</dbReference>
<keyword evidence="8 15" id="KW-0547">Nucleotide-binding</keyword>
<comment type="caution">
    <text evidence="17">The sequence shown here is derived from an EMBL/GenBank/DDBJ whole genome shotgun (WGS) entry which is preliminary data.</text>
</comment>
<keyword evidence="4 15" id="KW-0285">Flavoprotein</keyword>
<evidence type="ECO:0000313" key="17">
    <source>
        <dbReference type="EMBL" id="MFC4232895.1"/>
    </source>
</evidence>
<dbReference type="SUPFAM" id="SSF82114">
    <property type="entry name" value="Riboflavin kinase-like"/>
    <property type="match status" value="1"/>
</dbReference>
<comment type="pathway">
    <text evidence="3 15">Cofactor biosynthesis; FMN biosynthesis; FMN from riboflavin (ATP route): step 1/1.</text>
</comment>
<dbReference type="SUPFAM" id="SSF52374">
    <property type="entry name" value="Nucleotidylyl transferase"/>
    <property type="match status" value="1"/>
</dbReference>
<keyword evidence="6 15" id="KW-0808">Transferase</keyword>
<dbReference type="PANTHER" id="PTHR22749">
    <property type="entry name" value="RIBOFLAVIN KINASE/FMN ADENYLYLTRANSFERASE"/>
    <property type="match status" value="1"/>
</dbReference>
<evidence type="ECO:0000256" key="14">
    <source>
        <dbReference type="ARBA" id="ARBA00049494"/>
    </source>
</evidence>
<keyword evidence="5 15" id="KW-0288">FMN</keyword>
<keyword evidence="7 15" id="KW-0548">Nucleotidyltransferase</keyword>
<evidence type="ECO:0000256" key="12">
    <source>
        <dbReference type="ARBA" id="ARBA00023268"/>
    </source>
</evidence>
<keyword evidence="12" id="KW-0511">Multifunctional enzyme</keyword>
<dbReference type="PANTHER" id="PTHR22749:SF6">
    <property type="entry name" value="RIBOFLAVIN KINASE"/>
    <property type="match status" value="1"/>
</dbReference>
<dbReference type="InterPro" id="IPR023468">
    <property type="entry name" value="Riboflavin_kinase"/>
</dbReference>
<gene>
    <name evidence="17" type="ORF">ACFOW1_13415</name>
</gene>
<dbReference type="InterPro" id="IPR014729">
    <property type="entry name" value="Rossmann-like_a/b/a_fold"/>
</dbReference>
<dbReference type="InterPro" id="IPR015865">
    <property type="entry name" value="Riboflavin_kinase_bac/euk"/>
</dbReference>
<dbReference type="NCBIfam" id="TIGR00083">
    <property type="entry name" value="ribF"/>
    <property type="match status" value="1"/>
</dbReference>
<dbReference type="InterPro" id="IPR002606">
    <property type="entry name" value="Riboflavin_kinase_bac"/>
</dbReference>
<evidence type="ECO:0000313" key="18">
    <source>
        <dbReference type="Proteomes" id="UP001595906"/>
    </source>
</evidence>
<reference evidence="18" key="1">
    <citation type="journal article" date="2019" name="Int. J. Syst. Evol. Microbiol.">
        <title>The Global Catalogue of Microorganisms (GCM) 10K type strain sequencing project: providing services to taxonomists for standard genome sequencing and annotation.</title>
        <authorList>
            <consortium name="The Broad Institute Genomics Platform"/>
            <consortium name="The Broad Institute Genome Sequencing Center for Infectious Disease"/>
            <person name="Wu L."/>
            <person name="Ma J."/>
        </authorList>
    </citation>
    <scope>NUCLEOTIDE SEQUENCE [LARGE SCALE GENOMIC DNA]</scope>
    <source>
        <strain evidence="18">CECT 8010</strain>
    </source>
</reference>
<protein>
    <recommendedName>
        <fullName evidence="15">Riboflavin biosynthesis protein</fullName>
    </recommendedName>
    <domain>
        <recommendedName>
            <fullName evidence="15">Riboflavin kinase</fullName>
            <ecNumber evidence="15">2.7.1.26</ecNumber>
        </recommendedName>
        <alternativeName>
            <fullName evidence="15">Flavokinase</fullName>
        </alternativeName>
    </domain>
    <domain>
        <recommendedName>
            <fullName evidence="15">FMN adenylyltransferase</fullName>
            <ecNumber evidence="15">2.7.7.2</ecNumber>
        </recommendedName>
        <alternativeName>
            <fullName evidence="15">FAD pyrophosphorylase</fullName>
        </alternativeName>
        <alternativeName>
            <fullName evidence="15">FAD synthase</fullName>
        </alternativeName>
    </domain>
</protein>
<dbReference type="EMBL" id="JBHSDC010000027">
    <property type="protein sequence ID" value="MFC4232895.1"/>
    <property type="molecule type" value="Genomic_DNA"/>
</dbReference>
<dbReference type="GO" id="GO:0003919">
    <property type="term" value="F:FMN adenylyltransferase activity"/>
    <property type="evidence" value="ECO:0007669"/>
    <property type="project" value="UniProtKB-EC"/>
</dbReference>
<evidence type="ECO:0000256" key="7">
    <source>
        <dbReference type="ARBA" id="ARBA00022695"/>
    </source>
</evidence>
<evidence type="ECO:0000256" key="15">
    <source>
        <dbReference type="PIRNR" id="PIRNR004491"/>
    </source>
</evidence>
<organism evidence="17 18">
    <name type="scientific">Parasediminibacterium paludis</name>
    <dbReference type="NCBI Taxonomy" id="908966"/>
    <lineage>
        <taxon>Bacteria</taxon>
        <taxon>Pseudomonadati</taxon>
        <taxon>Bacteroidota</taxon>
        <taxon>Chitinophagia</taxon>
        <taxon>Chitinophagales</taxon>
        <taxon>Chitinophagaceae</taxon>
        <taxon>Parasediminibacterium</taxon>
    </lineage>
</organism>
<dbReference type="EC" id="2.7.7.2" evidence="15"/>
<keyword evidence="18" id="KW-1185">Reference proteome</keyword>
<evidence type="ECO:0000256" key="10">
    <source>
        <dbReference type="ARBA" id="ARBA00022827"/>
    </source>
</evidence>
<dbReference type="Proteomes" id="UP001595906">
    <property type="component" value="Unassembled WGS sequence"/>
</dbReference>
<comment type="similarity">
    <text evidence="15">Belongs to the ribF family.</text>
</comment>
<comment type="catalytic activity">
    <reaction evidence="13 15">
        <text>riboflavin + ATP = FMN + ADP + H(+)</text>
        <dbReference type="Rhea" id="RHEA:14357"/>
        <dbReference type="ChEBI" id="CHEBI:15378"/>
        <dbReference type="ChEBI" id="CHEBI:30616"/>
        <dbReference type="ChEBI" id="CHEBI:57986"/>
        <dbReference type="ChEBI" id="CHEBI:58210"/>
        <dbReference type="ChEBI" id="CHEBI:456216"/>
        <dbReference type="EC" id="2.7.1.26"/>
    </reaction>
</comment>
<evidence type="ECO:0000256" key="1">
    <source>
        <dbReference type="ARBA" id="ARBA00002121"/>
    </source>
</evidence>
<keyword evidence="11 15" id="KW-0067">ATP-binding</keyword>
<dbReference type="InterPro" id="IPR004821">
    <property type="entry name" value="Cyt_trans-like"/>
</dbReference>
<keyword evidence="10 15" id="KW-0274">FAD</keyword>
<dbReference type="Gene3D" id="3.40.50.620">
    <property type="entry name" value="HUPs"/>
    <property type="match status" value="1"/>
</dbReference>